<dbReference type="AlphaFoldDB" id="A0A517T3L8"/>
<protein>
    <submittedName>
        <fullName evidence="1">Uncharacterized protein</fullName>
    </submittedName>
</protein>
<proteinExistence type="predicted"/>
<dbReference type="Proteomes" id="UP000319976">
    <property type="component" value="Chromosome"/>
</dbReference>
<evidence type="ECO:0000313" key="2">
    <source>
        <dbReference type="Proteomes" id="UP000319976"/>
    </source>
</evidence>
<organism evidence="1 2">
    <name type="scientific">Calycomorphotria hydatis</name>
    <dbReference type="NCBI Taxonomy" id="2528027"/>
    <lineage>
        <taxon>Bacteria</taxon>
        <taxon>Pseudomonadati</taxon>
        <taxon>Planctomycetota</taxon>
        <taxon>Planctomycetia</taxon>
        <taxon>Planctomycetales</taxon>
        <taxon>Planctomycetaceae</taxon>
        <taxon>Calycomorphotria</taxon>
    </lineage>
</organism>
<sequence>MFGYPLATCCNCRNIVTTATAASAGLTEPSVRERFRHGRFLFGDLAVICRTCDDSKQVFITLSDMTS</sequence>
<keyword evidence="2" id="KW-1185">Reference proteome</keyword>
<evidence type="ECO:0000313" key="1">
    <source>
        <dbReference type="EMBL" id="QDT62972.1"/>
    </source>
</evidence>
<name>A0A517T3L8_9PLAN</name>
<gene>
    <name evidence="1" type="ORF">V22_01700</name>
</gene>
<dbReference type="EMBL" id="CP036316">
    <property type="protein sequence ID" value="QDT62972.1"/>
    <property type="molecule type" value="Genomic_DNA"/>
</dbReference>
<accession>A0A517T3L8</accession>
<reference evidence="1 2" key="1">
    <citation type="submission" date="2019-02" db="EMBL/GenBank/DDBJ databases">
        <title>Deep-cultivation of Planctomycetes and their phenomic and genomic characterization uncovers novel biology.</title>
        <authorList>
            <person name="Wiegand S."/>
            <person name="Jogler M."/>
            <person name="Boedeker C."/>
            <person name="Pinto D."/>
            <person name="Vollmers J."/>
            <person name="Rivas-Marin E."/>
            <person name="Kohn T."/>
            <person name="Peeters S.H."/>
            <person name="Heuer A."/>
            <person name="Rast P."/>
            <person name="Oberbeckmann S."/>
            <person name="Bunk B."/>
            <person name="Jeske O."/>
            <person name="Meyerdierks A."/>
            <person name="Storesund J.E."/>
            <person name="Kallscheuer N."/>
            <person name="Luecker S."/>
            <person name="Lage O.M."/>
            <person name="Pohl T."/>
            <person name="Merkel B.J."/>
            <person name="Hornburger P."/>
            <person name="Mueller R.-W."/>
            <person name="Bruemmer F."/>
            <person name="Labrenz M."/>
            <person name="Spormann A.M."/>
            <person name="Op den Camp H."/>
            <person name="Overmann J."/>
            <person name="Amann R."/>
            <person name="Jetten M.S.M."/>
            <person name="Mascher T."/>
            <person name="Medema M.H."/>
            <person name="Devos D.P."/>
            <person name="Kaster A.-K."/>
            <person name="Ovreas L."/>
            <person name="Rohde M."/>
            <person name="Galperin M.Y."/>
            <person name="Jogler C."/>
        </authorList>
    </citation>
    <scope>NUCLEOTIDE SEQUENCE [LARGE SCALE GENOMIC DNA]</scope>
    <source>
        <strain evidence="1 2">V22</strain>
    </source>
</reference>
<dbReference type="KEGG" id="chya:V22_01700"/>